<keyword evidence="8" id="KW-0934">Plastid</keyword>
<evidence type="ECO:0000256" key="4">
    <source>
        <dbReference type="ARBA" id="ARBA00022989"/>
    </source>
</evidence>
<dbReference type="GeneID" id="29288851"/>
<sequence length="44" mass="4508">MSNTETGTTGRVPLWLVGTLVGTAALTLVGIFFYGSYVGLGSSL</sequence>
<evidence type="ECO:0000256" key="2">
    <source>
        <dbReference type="ARBA" id="ARBA00022531"/>
    </source>
</evidence>
<keyword evidence="6 7" id="KW-0604">Photosystem II</keyword>
<dbReference type="Pfam" id="PF01788">
    <property type="entry name" value="PsbJ"/>
    <property type="match status" value="1"/>
</dbReference>
<dbReference type="GO" id="GO:0009539">
    <property type="term" value="C:photosystem II reaction center"/>
    <property type="evidence" value="ECO:0007669"/>
    <property type="project" value="InterPro"/>
</dbReference>
<keyword evidence="5 7" id="KW-0472">Membrane</keyword>
<dbReference type="AlphaFoldDB" id="A0A1C9JBW9"/>
<evidence type="ECO:0000313" key="8">
    <source>
        <dbReference type="EMBL" id="AOP19331.1"/>
    </source>
</evidence>
<dbReference type="GO" id="GO:0009535">
    <property type="term" value="C:chloroplast thylakoid membrane"/>
    <property type="evidence" value="ECO:0007669"/>
    <property type="project" value="UniProtKB-SubCell"/>
</dbReference>
<dbReference type="InterPro" id="IPR037267">
    <property type="entry name" value="PSII_PsbJ_sf"/>
</dbReference>
<dbReference type="RefSeq" id="YP_009306427.1">
    <property type="nucleotide sequence ID" value="NC_031368.1"/>
</dbReference>
<evidence type="ECO:0000256" key="5">
    <source>
        <dbReference type="ARBA" id="ARBA00023136"/>
    </source>
</evidence>
<comment type="function">
    <text evidence="7">One of the components of the core complex of photosystem II (PSII). PSII is a light-driven water:plastoquinone oxidoreductase that uses light energy to abstract electrons from H(2)O, generating O(2) and a proton gradient subsequently used for ATP formation. It consists of a core antenna complex that captures photons, and an electron transfer chain that converts photonic excitation into a charge separation.</text>
</comment>
<dbReference type="PANTHER" id="PTHR34812">
    <property type="entry name" value="PHOTOSYSTEM II REACTION CENTER PROTEIN J"/>
    <property type="match status" value="1"/>
</dbReference>
<keyword evidence="4 7" id="KW-1133">Transmembrane helix</keyword>
<name>A0A1C9JBW9_9CHLO</name>
<dbReference type="HAMAP" id="MF_01305">
    <property type="entry name" value="PSII_PsbJ"/>
    <property type="match status" value="1"/>
</dbReference>
<dbReference type="EMBL" id="KX808498">
    <property type="protein sequence ID" value="AOP19331.1"/>
    <property type="molecule type" value="Genomic_DNA"/>
</dbReference>
<dbReference type="NCBIfam" id="NF002722">
    <property type="entry name" value="PRK02565.1"/>
    <property type="match status" value="1"/>
</dbReference>
<dbReference type="GO" id="GO:0015979">
    <property type="term" value="P:photosynthesis"/>
    <property type="evidence" value="ECO:0007669"/>
    <property type="project" value="UniProtKB-UniRule"/>
</dbReference>
<proteinExistence type="inferred from homology"/>
<evidence type="ECO:0000256" key="7">
    <source>
        <dbReference type="HAMAP-Rule" id="MF_01305"/>
    </source>
</evidence>
<reference evidence="8" key="2">
    <citation type="submission" date="2016-08" db="EMBL/GenBank/DDBJ databases">
        <authorList>
            <person name="Seilhamer J.J."/>
        </authorList>
    </citation>
    <scope>NUCLEOTIDE SEQUENCE</scope>
</reference>
<dbReference type="PANTHER" id="PTHR34812:SF3">
    <property type="entry name" value="PHOTOSYSTEM II REACTION CENTER PROTEIN J"/>
    <property type="match status" value="1"/>
</dbReference>
<geneLocation type="chloroplast" evidence="8"/>
<dbReference type="Gene3D" id="6.10.250.2070">
    <property type="match status" value="1"/>
</dbReference>
<dbReference type="InterPro" id="IPR002682">
    <property type="entry name" value="PSII_PsbJ"/>
</dbReference>
<evidence type="ECO:0000256" key="6">
    <source>
        <dbReference type="ARBA" id="ARBA00023276"/>
    </source>
</evidence>
<keyword evidence="8" id="KW-0150">Chloroplast</keyword>
<keyword evidence="3 7" id="KW-0812">Transmembrane</keyword>
<evidence type="ECO:0000256" key="1">
    <source>
        <dbReference type="ARBA" id="ARBA00022469"/>
    </source>
</evidence>
<gene>
    <name evidence="7 8" type="primary">psbJ</name>
</gene>
<keyword evidence="1 7" id="KW-0674">Reaction center</keyword>
<keyword evidence="7" id="KW-0793">Thylakoid</keyword>
<reference evidence="8" key="1">
    <citation type="journal article" date="2016" name="Genome Biol. Evol.">
        <title>Evolutionary Dynamics of Chloroplast Genomes in Low Light: A Case Study of the Endolithic Green Alga Ostreobium quekettii.</title>
        <authorList>
            <person name="R Marcelino V."/>
            <person name="Cremen M.C."/>
            <person name="Jackson C.J."/>
            <person name="Larkum A.A."/>
            <person name="Verbruggen H."/>
        </authorList>
    </citation>
    <scope>NUCLEOTIDE SEQUENCE</scope>
</reference>
<evidence type="ECO:0000256" key="3">
    <source>
        <dbReference type="ARBA" id="ARBA00022692"/>
    </source>
</evidence>
<accession>A0A1C9JBW9</accession>
<keyword evidence="2 7" id="KW-0602">Photosynthesis</keyword>
<comment type="subcellular location">
    <subcellularLocation>
        <location evidence="7">Plastid</location>
        <location evidence="7">Chloroplast thylakoid membrane</location>
        <topology evidence="7">Single-pass membrane protein</topology>
    </subcellularLocation>
</comment>
<feature type="transmembrane region" description="Helical" evidence="7">
    <location>
        <begin position="12"/>
        <end position="34"/>
    </location>
</feature>
<comment type="subunit">
    <text evidence="7">PSII is composed of 1 copy each of membrane proteins PsbA, PsbB, PsbC, PsbD, PsbE, PsbF, PsbH, PsbI, PsbJ, PsbK, PsbL, PsbM, PsbT, PsbX, PsbY, PsbZ, Psb30/Ycf12, at least 3 peripheral proteins of the oxygen-evolving complex and a large number of cofactors. It forms dimeric complexes.</text>
</comment>
<protein>
    <recommendedName>
        <fullName evidence="7">Photosystem II reaction center protein J</fullName>
        <shortName evidence="7">PSII-J</shortName>
    </recommendedName>
</protein>
<dbReference type="SUPFAM" id="SSF161021">
    <property type="entry name" value="Photosystem II reaction center protein J, PsbJ"/>
    <property type="match status" value="1"/>
</dbReference>
<comment type="similarity">
    <text evidence="7">Belongs to the PsbJ family.</text>
</comment>
<organism evidence="8">
    <name type="scientific">Caulerpa cliftonii</name>
    <dbReference type="NCBI Taxonomy" id="1004391"/>
    <lineage>
        <taxon>Eukaryota</taxon>
        <taxon>Viridiplantae</taxon>
        <taxon>Chlorophyta</taxon>
        <taxon>core chlorophytes</taxon>
        <taxon>Ulvophyceae</taxon>
        <taxon>TCBD clade</taxon>
        <taxon>Bryopsidales</taxon>
        <taxon>Halimedineae</taxon>
        <taxon>Caulerpaceae</taxon>
        <taxon>Caulerpa</taxon>
    </lineage>
</organism>